<dbReference type="RefSeq" id="WP_114841445.1">
    <property type="nucleotide sequence ID" value="NZ_CP031219.1"/>
</dbReference>
<evidence type="ECO:0000313" key="1">
    <source>
        <dbReference type="EMBL" id="RXK16633.1"/>
    </source>
</evidence>
<dbReference type="Proteomes" id="UP000290092">
    <property type="component" value="Unassembled WGS sequence"/>
</dbReference>
<protein>
    <submittedName>
        <fullName evidence="1">Uncharacterized protein</fullName>
    </submittedName>
</protein>
<dbReference type="KEGG" id="amyt:AMYT_0992"/>
<name>A0AAX2AKM6_9BACT</name>
<gene>
    <name evidence="1" type="ORF">CP985_02515</name>
</gene>
<dbReference type="EMBL" id="NXID01000005">
    <property type="protein sequence ID" value="RXK16633.1"/>
    <property type="molecule type" value="Genomic_DNA"/>
</dbReference>
<organism evidence="1 2">
    <name type="scientific">Malaciobacter mytili LMG 24559</name>
    <dbReference type="NCBI Taxonomy" id="1032238"/>
    <lineage>
        <taxon>Bacteria</taxon>
        <taxon>Pseudomonadati</taxon>
        <taxon>Campylobacterota</taxon>
        <taxon>Epsilonproteobacteria</taxon>
        <taxon>Campylobacterales</taxon>
        <taxon>Arcobacteraceae</taxon>
        <taxon>Malaciobacter</taxon>
    </lineage>
</organism>
<keyword evidence="2" id="KW-1185">Reference proteome</keyword>
<sequence>MRQIVLILISIFLFFGCTQKQQVIEIKKDEQDIAKTQIPKTDKADEESFSQEVINEVKAIKDEDLDDGVFKLAIIYPSKIVGKYANNTVNTITGYLLFKNEKFKIETFDTIDETPTSIEEKIKEIETKNYSKIIALFTETGYDKMTSFSFDSKTKVYFPLLNKDNLFLTKENFIYGGISYKRQIELLQTMSNNKNVMYFQNNYLGNKLKTIYENSVPSIEIIKEVSGSNNDYKALVDNEKLEEASIMLNTSIIKTSILLSQIRGFQKQPSVILSTQLNYNPLLISLTQAEDRINFIIANSIDKTDEKLEDILDSFDSEIVYDWVNYSSLIGVNLLFNNNKDELIKTKIEGNKVYYEPKLYNATEYGFQKIK</sequence>
<proteinExistence type="predicted"/>
<comment type="caution">
    <text evidence="1">The sequence shown here is derived from an EMBL/GenBank/DDBJ whole genome shotgun (WGS) entry which is preliminary data.</text>
</comment>
<dbReference type="PROSITE" id="PS51257">
    <property type="entry name" value="PROKAR_LIPOPROTEIN"/>
    <property type="match status" value="1"/>
</dbReference>
<accession>A0AAX2AKM6</accession>
<reference evidence="1 2" key="1">
    <citation type="submission" date="2017-09" db="EMBL/GenBank/DDBJ databases">
        <title>Genomics of the genus Arcobacter.</title>
        <authorList>
            <person name="Perez-Cataluna A."/>
            <person name="Figueras M.J."/>
            <person name="Salas-Masso N."/>
        </authorList>
    </citation>
    <scope>NUCLEOTIDE SEQUENCE [LARGE SCALE GENOMIC DNA]</scope>
    <source>
        <strain evidence="1 2">CECT 7386</strain>
    </source>
</reference>
<evidence type="ECO:0000313" key="2">
    <source>
        <dbReference type="Proteomes" id="UP000290092"/>
    </source>
</evidence>
<dbReference type="AlphaFoldDB" id="A0AAX2AKM6"/>